<dbReference type="EMBL" id="LAZR01018422">
    <property type="protein sequence ID" value="KKL96478.1"/>
    <property type="molecule type" value="Genomic_DNA"/>
</dbReference>
<evidence type="ECO:0000313" key="2">
    <source>
        <dbReference type="EMBL" id="KKL96478.1"/>
    </source>
</evidence>
<accession>A0A0F9GCJ8</accession>
<sequence>MNDLIAMLTDMLGPLGPMIALGGLGLLLVLATLPFLLTKKPDPLDKLRRENTRHIKPDEAPLRIAGKSRMR</sequence>
<name>A0A0F9GCJ8_9ZZZZ</name>
<evidence type="ECO:0000256" key="1">
    <source>
        <dbReference type="SAM" id="Phobius"/>
    </source>
</evidence>
<reference evidence="2" key="1">
    <citation type="journal article" date="2015" name="Nature">
        <title>Complex archaea that bridge the gap between prokaryotes and eukaryotes.</title>
        <authorList>
            <person name="Spang A."/>
            <person name="Saw J.H."/>
            <person name="Jorgensen S.L."/>
            <person name="Zaremba-Niedzwiedzka K."/>
            <person name="Martijn J."/>
            <person name="Lind A.E."/>
            <person name="van Eijk R."/>
            <person name="Schleper C."/>
            <person name="Guy L."/>
            <person name="Ettema T.J."/>
        </authorList>
    </citation>
    <scope>NUCLEOTIDE SEQUENCE</scope>
</reference>
<keyword evidence="1" id="KW-1133">Transmembrane helix</keyword>
<keyword evidence="1" id="KW-0812">Transmembrane</keyword>
<keyword evidence="1" id="KW-0472">Membrane</keyword>
<gene>
    <name evidence="2" type="ORF">LCGC14_1844090</name>
</gene>
<dbReference type="AlphaFoldDB" id="A0A0F9GCJ8"/>
<proteinExistence type="predicted"/>
<organism evidence="2">
    <name type="scientific">marine sediment metagenome</name>
    <dbReference type="NCBI Taxonomy" id="412755"/>
    <lineage>
        <taxon>unclassified sequences</taxon>
        <taxon>metagenomes</taxon>
        <taxon>ecological metagenomes</taxon>
    </lineage>
</organism>
<feature type="transmembrane region" description="Helical" evidence="1">
    <location>
        <begin position="15"/>
        <end position="38"/>
    </location>
</feature>
<comment type="caution">
    <text evidence="2">The sequence shown here is derived from an EMBL/GenBank/DDBJ whole genome shotgun (WGS) entry which is preliminary data.</text>
</comment>
<protein>
    <submittedName>
        <fullName evidence="2">Uncharacterized protein</fullName>
    </submittedName>
</protein>